<name>A0AA35G9P7_9FIRM</name>
<keyword evidence="3" id="KW-1185">Reference proteome</keyword>
<gene>
    <name evidence="2" type="ORF">caldi_33910</name>
</gene>
<accession>A0AA35G9P7</accession>
<sequence>MPDRFSPADLAGPGAAATDALGWGAATGAGYRQGPDADGDLAPLREGLPRPESFTHEVAREIGVDLTTAARRLPAVRQAEAVTHGRRSRRDR</sequence>
<reference evidence="2" key="1">
    <citation type="submission" date="2022-03" db="EMBL/GenBank/DDBJ databases">
        <title>Complete genome sequence of Caldinitratiruptor microaerophilus.</title>
        <authorList>
            <person name="Mukaiyama R."/>
            <person name="Nishiyama T."/>
            <person name="Ueda K."/>
        </authorList>
    </citation>
    <scope>NUCLEOTIDE SEQUENCE</scope>
    <source>
        <strain evidence="2">JCM 16183</strain>
    </source>
</reference>
<dbReference type="KEGG" id="cmic:caldi_33910"/>
<evidence type="ECO:0000313" key="2">
    <source>
        <dbReference type="EMBL" id="BDG62301.1"/>
    </source>
</evidence>
<evidence type="ECO:0000313" key="3">
    <source>
        <dbReference type="Proteomes" id="UP001163687"/>
    </source>
</evidence>
<evidence type="ECO:0000256" key="1">
    <source>
        <dbReference type="SAM" id="MobiDB-lite"/>
    </source>
</evidence>
<dbReference type="RefSeq" id="WP_264842892.1">
    <property type="nucleotide sequence ID" value="NZ_AP025628.1"/>
</dbReference>
<feature type="region of interest" description="Disordered" evidence="1">
    <location>
        <begin position="25"/>
        <end position="51"/>
    </location>
</feature>
<dbReference type="EMBL" id="AP025628">
    <property type="protein sequence ID" value="BDG62301.1"/>
    <property type="molecule type" value="Genomic_DNA"/>
</dbReference>
<organism evidence="2 3">
    <name type="scientific">Caldinitratiruptor microaerophilus</name>
    <dbReference type="NCBI Taxonomy" id="671077"/>
    <lineage>
        <taxon>Bacteria</taxon>
        <taxon>Bacillati</taxon>
        <taxon>Bacillota</taxon>
        <taxon>Clostridia</taxon>
        <taxon>Eubacteriales</taxon>
        <taxon>Symbiobacteriaceae</taxon>
        <taxon>Caldinitratiruptor</taxon>
    </lineage>
</organism>
<dbReference type="Proteomes" id="UP001163687">
    <property type="component" value="Chromosome"/>
</dbReference>
<protein>
    <submittedName>
        <fullName evidence="2">Uncharacterized protein</fullName>
    </submittedName>
</protein>
<dbReference type="AlphaFoldDB" id="A0AA35G9P7"/>
<proteinExistence type="predicted"/>